<evidence type="ECO:0000313" key="1">
    <source>
        <dbReference type="EMBL" id="ACY35899.1"/>
    </source>
</evidence>
<name>D0U1Y7_9CAUD</name>
<dbReference type="GeneID" id="8684189"/>
<proteinExistence type="predicted"/>
<dbReference type="RefSeq" id="YP_003359094.1">
    <property type="nucleotide sequence ID" value="NC_013698.1"/>
</dbReference>
<sequence length="150" mass="16937">MPGTNPRIRPANYEEAKRVTEAPVEQFLHTFGGATETAKCDAVLMHGVIEINDKTDDEAVMWECKCPYNMRHEWHRMPVETLHTQPAPEFQLVGVRIPEKVSLGFADGYAKSILATDRMDNEVGGRIRVLKLSDVAKIIQPLLDELNLPR</sequence>
<accession>D0U1Y7</accession>
<keyword evidence="2" id="KW-1185">Reference proteome</keyword>
<reference evidence="1 2" key="1">
    <citation type="journal article" date="2010" name="Microbiology">
        <title>The endolysins of bacteriophages CMP1 and CN77 are specific for the lysis of Clavibacter michiganensis strains.</title>
        <authorList>
            <person name="Wittmann J."/>
            <person name="Eichenlaub R."/>
            <person name="Dreiseikelmann B."/>
        </authorList>
    </citation>
    <scope>NUCLEOTIDE SEQUENCE [LARGE SCALE GENOMIC DNA]</scope>
</reference>
<gene>
    <name evidence="1" type="ORF">CMP1-03</name>
</gene>
<dbReference type="EMBL" id="GQ241246">
    <property type="protein sequence ID" value="ACY35899.1"/>
    <property type="molecule type" value="Genomic_DNA"/>
</dbReference>
<evidence type="ECO:0000313" key="2">
    <source>
        <dbReference type="Proteomes" id="UP000002628"/>
    </source>
</evidence>
<organism evidence="1 2">
    <name type="scientific">Clavibacter phage CMP1</name>
    <dbReference type="NCBI Taxonomy" id="686439"/>
    <lineage>
        <taxon>Viruses</taxon>
        <taxon>Duplodnaviria</taxon>
        <taxon>Heunggongvirae</taxon>
        <taxon>Uroviricota</taxon>
        <taxon>Caudoviricetes</taxon>
        <taxon>Cimpunavirus</taxon>
        <taxon>Cimpunavirus CMP1</taxon>
    </lineage>
</organism>
<dbReference type="Proteomes" id="UP000002628">
    <property type="component" value="Segment"/>
</dbReference>
<protein>
    <submittedName>
        <fullName evidence="1">Uncharacterized protein</fullName>
    </submittedName>
</protein>
<dbReference type="KEGG" id="vg:8684189"/>